<evidence type="ECO:0000256" key="1">
    <source>
        <dbReference type="SAM" id="MobiDB-lite"/>
    </source>
</evidence>
<sequence precursor="true">MKKRAKLVVMVLGIALAIAGCGQDKSSTAQSETVTQVSTQGSTQGSTGETTQETKESKAETESVKETAVNTGSEASSEAAKETGNGEQSDSAGASEDEGKLLEQAKAFANDIVAGDYEKIKSDYQFEDQLKEVLDNGQLEQSLAPAIAASGKLNEMKEAWVSSRSQYTNVEVPCDFETQPWNMVISFNKEGKIGGIHTGEYKEASEETSMPEGVKETAMNLKVKDGWELPGIFTQPENKTEYAAVVFVHGSGSSDKDESLGQLKPFRDLAWGLAQKGVASYRYDKISYVYGKELAADPDFTVYDETVNDAVAAVKMLREQKGITKVYVVGHSQGGQMMPAIAEAASPDGCIMMAAPARGFAETIERQCKYLQSLEKNPTEEVTKSYENMFKEIDKMKNIDSLGADEKIMGQSVKYMKSILDFDSVKEAEKMTMPVLVLQGEEDYQVTMDDFKIWEKHFKEKANWEFQSFPGLTHVFMPGKYEDGAANYQGEKHIPEEVMASIATFVEK</sequence>
<evidence type="ECO:0000256" key="2">
    <source>
        <dbReference type="SAM" id="SignalP"/>
    </source>
</evidence>
<proteinExistence type="predicted"/>
<dbReference type="Gene3D" id="3.40.50.1820">
    <property type="entry name" value="alpha/beta hydrolase"/>
    <property type="match status" value="1"/>
</dbReference>
<feature type="compositionally biased region" description="Basic and acidic residues" evidence="1">
    <location>
        <begin position="52"/>
        <end position="65"/>
    </location>
</feature>
<dbReference type="InterPro" id="IPR029058">
    <property type="entry name" value="AB_hydrolase_fold"/>
</dbReference>
<protein>
    <submittedName>
        <fullName evidence="5">Alpha/beta hydrolase family protein</fullName>
    </submittedName>
</protein>
<dbReference type="InterPro" id="IPR024981">
    <property type="entry name" value="DUF3887"/>
</dbReference>
<feature type="signal peptide" evidence="2">
    <location>
        <begin position="1"/>
        <end position="22"/>
    </location>
</feature>
<keyword evidence="5" id="KW-0378">Hydrolase</keyword>
<dbReference type="Pfam" id="PF13026">
    <property type="entry name" value="DUF3887"/>
    <property type="match status" value="1"/>
</dbReference>
<dbReference type="AlphaFoldDB" id="A0A4U8Q5W3"/>
<dbReference type="Gene3D" id="3.10.450.590">
    <property type="match status" value="1"/>
</dbReference>
<feature type="domain" description="DUF3887" evidence="4">
    <location>
        <begin position="105"/>
        <end position="195"/>
    </location>
</feature>
<dbReference type="SUPFAM" id="SSF53474">
    <property type="entry name" value="alpha/beta-Hydrolases"/>
    <property type="match status" value="1"/>
</dbReference>
<feature type="compositionally biased region" description="Low complexity" evidence="1">
    <location>
        <begin position="26"/>
        <end position="51"/>
    </location>
</feature>
<organism evidence="5 6">
    <name type="scientific">Robinsoniella peoriensis</name>
    <dbReference type="NCBI Taxonomy" id="180332"/>
    <lineage>
        <taxon>Bacteria</taxon>
        <taxon>Bacillati</taxon>
        <taxon>Bacillota</taxon>
        <taxon>Clostridia</taxon>
        <taxon>Lachnospirales</taxon>
        <taxon>Lachnospiraceae</taxon>
        <taxon>Robinsoniella</taxon>
    </lineage>
</organism>
<keyword evidence="2" id="KW-0732">Signal</keyword>
<feature type="chain" id="PRO_5039231313" evidence="2">
    <location>
        <begin position="23"/>
        <end position="508"/>
    </location>
</feature>
<dbReference type="PANTHER" id="PTHR43265:SF1">
    <property type="entry name" value="ESTERASE ESTD"/>
    <property type="match status" value="1"/>
</dbReference>
<dbReference type="InterPro" id="IPR053145">
    <property type="entry name" value="AB_hydrolase_Est10"/>
</dbReference>
<evidence type="ECO:0000313" key="5">
    <source>
        <dbReference type="EMBL" id="TLC99848.1"/>
    </source>
</evidence>
<dbReference type="GO" id="GO:0052689">
    <property type="term" value="F:carboxylic ester hydrolase activity"/>
    <property type="evidence" value="ECO:0007669"/>
    <property type="project" value="TreeGrafter"/>
</dbReference>
<feature type="domain" description="Serine aminopeptidase S33" evidence="3">
    <location>
        <begin position="243"/>
        <end position="475"/>
    </location>
</feature>
<dbReference type="Proteomes" id="UP000306509">
    <property type="component" value="Unassembled WGS sequence"/>
</dbReference>
<dbReference type="PROSITE" id="PS51257">
    <property type="entry name" value="PROKAR_LIPOPROTEIN"/>
    <property type="match status" value="1"/>
</dbReference>
<dbReference type="InterPro" id="IPR022742">
    <property type="entry name" value="Hydrolase_4"/>
</dbReference>
<comment type="caution">
    <text evidence="5">The sequence shown here is derived from an EMBL/GenBank/DDBJ whole genome shotgun (WGS) entry which is preliminary data.</text>
</comment>
<gene>
    <name evidence="5" type="ORF">DSM106044_03315</name>
</gene>
<dbReference type="STRING" id="180332.GCA_000797495_04635"/>
<name>A0A4U8Q5W3_9FIRM</name>
<keyword evidence="6" id="KW-1185">Reference proteome</keyword>
<dbReference type="RefSeq" id="WP_138003035.1">
    <property type="nucleotide sequence ID" value="NZ_QGQD01000064.1"/>
</dbReference>
<evidence type="ECO:0000259" key="3">
    <source>
        <dbReference type="Pfam" id="PF12146"/>
    </source>
</evidence>
<evidence type="ECO:0000259" key="4">
    <source>
        <dbReference type="Pfam" id="PF13026"/>
    </source>
</evidence>
<dbReference type="EMBL" id="QGQD01000064">
    <property type="protein sequence ID" value="TLC99848.1"/>
    <property type="molecule type" value="Genomic_DNA"/>
</dbReference>
<feature type="region of interest" description="Disordered" evidence="1">
    <location>
        <begin position="22"/>
        <end position="97"/>
    </location>
</feature>
<evidence type="ECO:0000313" key="6">
    <source>
        <dbReference type="Proteomes" id="UP000306509"/>
    </source>
</evidence>
<reference evidence="5 6" key="1">
    <citation type="journal article" date="2019" name="Anaerobe">
        <title>Detection of Robinsoniella peoriensis in multiple bone samples of a trauma patient.</title>
        <authorList>
            <person name="Schrottner P."/>
            <person name="Hartwich K."/>
            <person name="Bunk B."/>
            <person name="Schober I."/>
            <person name="Helbig S."/>
            <person name="Rudolph W.W."/>
            <person name="Gunzer F."/>
        </authorList>
    </citation>
    <scope>NUCLEOTIDE SEQUENCE [LARGE SCALE GENOMIC DNA]</scope>
    <source>
        <strain evidence="5 6">DSM 106044</strain>
    </source>
</reference>
<dbReference type="PANTHER" id="PTHR43265">
    <property type="entry name" value="ESTERASE ESTD"/>
    <property type="match status" value="1"/>
</dbReference>
<dbReference type="Pfam" id="PF12146">
    <property type="entry name" value="Hydrolase_4"/>
    <property type="match status" value="1"/>
</dbReference>
<accession>A0A4U8Q5W3</accession>